<accession>A0A2K3KE91</accession>
<name>A0A2K3KE91_TRIPR</name>
<evidence type="ECO:0000313" key="2">
    <source>
        <dbReference type="EMBL" id="PNX64625.1"/>
    </source>
</evidence>
<reference evidence="2 3" key="1">
    <citation type="journal article" date="2014" name="Am. J. Bot.">
        <title>Genome assembly and annotation for red clover (Trifolium pratense; Fabaceae).</title>
        <authorList>
            <person name="Istvanek J."/>
            <person name="Jaros M."/>
            <person name="Krenek A."/>
            <person name="Repkova J."/>
        </authorList>
    </citation>
    <scope>NUCLEOTIDE SEQUENCE [LARGE SCALE GENOMIC DNA]</scope>
    <source>
        <strain evidence="3">cv. Tatra</strain>
        <tissue evidence="2">Young leaves</tissue>
    </source>
</reference>
<feature type="compositionally biased region" description="Acidic residues" evidence="1">
    <location>
        <begin position="1"/>
        <end position="13"/>
    </location>
</feature>
<feature type="region of interest" description="Disordered" evidence="1">
    <location>
        <begin position="1"/>
        <end position="22"/>
    </location>
</feature>
<dbReference type="AlphaFoldDB" id="A0A2K3KE91"/>
<evidence type="ECO:0000256" key="1">
    <source>
        <dbReference type="SAM" id="MobiDB-lite"/>
    </source>
</evidence>
<reference evidence="2 3" key="2">
    <citation type="journal article" date="2017" name="Front. Plant Sci.">
        <title>Gene Classification and Mining of Molecular Markers Useful in Red Clover (Trifolium pratense) Breeding.</title>
        <authorList>
            <person name="Istvanek J."/>
            <person name="Dluhosova J."/>
            <person name="Dluhos P."/>
            <person name="Patkova L."/>
            <person name="Nedelnik J."/>
            <person name="Repkova J."/>
        </authorList>
    </citation>
    <scope>NUCLEOTIDE SEQUENCE [LARGE SCALE GENOMIC DNA]</scope>
    <source>
        <strain evidence="3">cv. Tatra</strain>
        <tissue evidence="2">Young leaves</tissue>
    </source>
</reference>
<sequence length="66" mass="7459">MGDDSCLFEEDSVSEASQAECSEGLVDPEVQRNVDLLATKFKEDLEGEDRVVFQRTLDEEFLEESV</sequence>
<protein>
    <submittedName>
        <fullName evidence="2">Uncharacterized protein</fullName>
    </submittedName>
</protein>
<organism evidence="2 3">
    <name type="scientific">Trifolium pratense</name>
    <name type="common">Red clover</name>
    <dbReference type="NCBI Taxonomy" id="57577"/>
    <lineage>
        <taxon>Eukaryota</taxon>
        <taxon>Viridiplantae</taxon>
        <taxon>Streptophyta</taxon>
        <taxon>Embryophyta</taxon>
        <taxon>Tracheophyta</taxon>
        <taxon>Spermatophyta</taxon>
        <taxon>Magnoliopsida</taxon>
        <taxon>eudicotyledons</taxon>
        <taxon>Gunneridae</taxon>
        <taxon>Pentapetalae</taxon>
        <taxon>rosids</taxon>
        <taxon>fabids</taxon>
        <taxon>Fabales</taxon>
        <taxon>Fabaceae</taxon>
        <taxon>Papilionoideae</taxon>
        <taxon>50 kb inversion clade</taxon>
        <taxon>NPAAA clade</taxon>
        <taxon>Hologalegina</taxon>
        <taxon>IRL clade</taxon>
        <taxon>Trifolieae</taxon>
        <taxon>Trifolium</taxon>
    </lineage>
</organism>
<dbReference type="Proteomes" id="UP000236291">
    <property type="component" value="Unassembled WGS sequence"/>
</dbReference>
<evidence type="ECO:0000313" key="3">
    <source>
        <dbReference type="Proteomes" id="UP000236291"/>
    </source>
</evidence>
<proteinExistence type="predicted"/>
<comment type="caution">
    <text evidence="2">The sequence shown here is derived from an EMBL/GenBank/DDBJ whole genome shotgun (WGS) entry which is preliminary data.</text>
</comment>
<gene>
    <name evidence="2" type="ORF">L195_g062208</name>
</gene>
<feature type="non-terminal residue" evidence="2">
    <location>
        <position position="66"/>
    </location>
</feature>
<dbReference type="EMBL" id="ASHM01168526">
    <property type="protein sequence ID" value="PNX64625.1"/>
    <property type="molecule type" value="Genomic_DNA"/>
</dbReference>